<keyword evidence="1" id="KW-0238">DNA-binding</keyword>
<gene>
    <name evidence="2" type="ORF">ACM01_39150</name>
</gene>
<dbReference type="Proteomes" id="UP000037432">
    <property type="component" value="Unassembled WGS sequence"/>
</dbReference>
<name>A0A0J8BS54_STRVR</name>
<dbReference type="InterPro" id="IPR010998">
    <property type="entry name" value="Integrase_recombinase_N"/>
</dbReference>
<organism evidence="2 3">
    <name type="scientific">Streptomyces viridochromogenes</name>
    <dbReference type="NCBI Taxonomy" id="1938"/>
    <lineage>
        <taxon>Bacteria</taxon>
        <taxon>Bacillati</taxon>
        <taxon>Actinomycetota</taxon>
        <taxon>Actinomycetes</taxon>
        <taxon>Kitasatosporales</taxon>
        <taxon>Streptomycetaceae</taxon>
        <taxon>Streptomyces</taxon>
    </lineage>
</organism>
<evidence type="ECO:0000256" key="1">
    <source>
        <dbReference type="ARBA" id="ARBA00023125"/>
    </source>
</evidence>
<dbReference type="SUPFAM" id="SSF56349">
    <property type="entry name" value="DNA breaking-rejoining enzymes"/>
    <property type="match status" value="1"/>
</dbReference>
<reference evidence="2 3" key="1">
    <citation type="submission" date="2015-06" db="EMBL/GenBank/DDBJ databases">
        <authorList>
            <person name="Ju K.-S."/>
            <person name="Doroghazi J.R."/>
            <person name="Metcalf W.W."/>
        </authorList>
    </citation>
    <scope>NUCLEOTIDE SEQUENCE [LARGE SCALE GENOMIC DNA]</scope>
    <source>
        <strain evidence="2 3">NRRL 3414</strain>
    </source>
</reference>
<proteinExistence type="predicted"/>
<dbReference type="InterPro" id="IPR011010">
    <property type="entry name" value="DNA_brk_join_enz"/>
</dbReference>
<accession>A0A0J8BS54</accession>
<dbReference type="GO" id="GO:0003677">
    <property type="term" value="F:DNA binding"/>
    <property type="evidence" value="ECO:0007669"/>
    <property type="project" value="UniProtKB-KW"/>
</dbReference>
<comment type="caution">
    <text evidence="2">The sequence shown here is derived from an EMBL/GenBank/DDBJ whole genome shotgun (WGS) entry which is preliminary data.</text>
</comment>
<dbReference type="EMBL" id="LFNT01000077">
    <property type="protein sequence ID" value="KMS68435.1"/>
    <property type="molecule type" value="Genomic_DNA"/>
</dbReference>
<sequence length="201" mass="21145">MPLPAGQCCHKLLSPLTLTYIHSVLKSALEHAVREEEIPRNVARNVRTGTPRPRRFELLTAEEARQFLTAAQDHRLHALFELALHTDGVTDLVYRSDTSGKLQLRKGIAASGGGVGLASLGNAGSSAGGADSEYGAAGWAVSDFPLLMGTPDANGDAGTTPDIWGVRSDGSVRFGPSTVVPGSGTEIIAPASYWRTRIAIG</sequence>
<evidence type="ECO:0000313" key="2">
    <source>
        <dbReference type="EMBL" id="KMS68435.1"/>
    </source>
</evidence>
<protein>
    <submittedName>
        <fullName evidence="2">Uncharacterized protein</fullName>
    </submittedName>
</protein>
<dbReference type="PATRIC" id="fig|1938.3.peg.8828"/>
<dbReference type="AlphaFoldDB" id="A0A0J8BS54"/>
<evidence type="ECO:0000313" key="3">
    <source>
        <dbReference type="Proteomes" id="UP000037432"/>
    </source>
</evidence>
<dbReference type="Gene3D" id="1.10.150.130">
    <property type="match status" value="1"/>
</dbReference>